<organism evidence="1 2">
    <name type="scientific">Piloderma croceum (strain F 1598)</name>
    <dbReference type="NCBI Taxonomy" id="765440"/>
    <lineage>
        <taxon>Eukaryota</taxon>
        <taxon>Fungi</taxon>
        <taxon>Dikarya</taxon>
        <taxon>Basidiomycota</taxon>
        <taxon>Agaricomycotina</taxon>
        <taxon>Agaricomycetes</taxon>
        <taxon>Agaricomycetidae</taxon>
        <taxon>Atheliales</taxon>
        <taxon>Atheliaceae</taxon>
        <taxon>Piloderma</taxon>
    </lineage>
</organism>
<name>A0A0C3AI41_PILCF</name>
<dbReference type="Proteomes" id="UP000054166">
    <property type="component" value="Unassembled WGS sequence"/>
</dbReference>
<evidence type="ECO:0000313" key="2">
    <source>
        <dbReference type="Proteomes" id="UP000054166"/>
    </source>
</evidence>
<keyword evidence="2" id="KW-1185">Reference proteome</keyword>
<dbReference type="OrthoDB" id="2801433at2759"/>
<dbReference type="STRING" id="765440.A0A0C3AI41"/>
<gene>
    <name evidence="1" type="ORF">PILCRDRAFT_15213</name>
</gene>
<dbReference type="EMBL" id="KN833081">
    <property type="protein sequence ID" value="KIM73478.1"/>
    <property type="molecule type" value="Genomic_DNA"/>
</dbReference>
<reference evidence="1 2" key="1">
    <citation type="submission" date="2014-04" db="EMBL/GenBank/DDBJ databases">
        <authorList>
            <consortium name="DOE Joint Genome Institute"/>
            <person name="Kuo A."/>
            <person name="Tarkka M."/>
            <person name="Buscot F."/>
            <person name="Kohler A."/>
            <person name="Nagy L.G."/>
            <person name="Floudas D."/>
            <person name="Copeland A."/>
            <person name="Barry K.W."/>
            <person name="Cichocki N."/>
            <person name="Veneault-Fourrey C."/>
            <person name="LaButti K."/>
            <person name="Lindquist E.A."/>
            <person name="Lipzen A."/>
            <person name="Lundell T."/>
            <person name="Morin E."/>
            <person name="Murat C."/>
            <person name="Sun H."/>
            <person name="Tunlid A."/>
            <person name="Henrissat B."/>
            <person name="Grigoriev I.V."/>
            <person name="Hibbett D.S."/>
            <person name="Martin F."/>
            <person name="Nordberg H.P."/>
            <person name="Cantor M.N."/>
            <person name="Hua S.X."/>
        </authorList>
    </citation>
    <scope>NUCLEOTIDE SEQUENCE [LARGE SCALE GENOMIC DNA]</scope>
    <source>
        <strain evidence="1 2">F 1598</strain>
    </source>
</reference>
<dbReference type="HOGENOM" id="CLU_1261966_0_0_1"/>
<accession>A0A0C3AI41</accession>
<dbReference type="InParanoid" id="A0A0C3AI41"/>
<proteinExistence type="predicted"/>
<sequence length="219" mass="23812">MLKGKSMRELLDNCKSFRCANYANHPPSCHTPYNNNLPATGASAIAPAVSSELQKQCPKLLDSKRKFLNDNEGCVKCHNFCENHCVANCPNNFPNLATYKTLTQADVDCARRTHGKCIAAVTAMSPADTLSSSDGTVHHPVAAVLGFSRNLVAYIVSNASSVFEWSLDGNSDSSGSQTVSDPSLHSVVKPLKEASPLHVEHLYWCCLTSRNANEFPHDF</sequence>
<reference evidence="2" key="2">
    <citation type="submission" date="2015-01" db="EMBL/GenBank/DDBJ databases">
        <title>Evolutionary Origins and Diversification of the Mycorrhizal Mutualists.</title>
        <authorList>
            <consortium name="DOE Joint Genome Institute"/>
            <consortium name="Mycorrhizal Genomics Consortium"/>
            <person name="Kohler A."/>
            <person name="Kuo A."/>
            <person name="Nagy L.G."/>
            <person name="Floudas D."/>
            <person name="Copeland A."/>
            <person name="Barry K.W."/>
            <person name="Cichocki N."/>
            <person name="Veneault-Fourrey C."/>
            <person name="LaButti K."/>
            <person name="Lindquist E.A."/>
            <person name="Lipzen A."/>
            <person name="Lundell T."/>
            <person name="Morin E."/>
            <person name="Murat C."/>
            <person name="Riley R."/>
            <person name="Ohm R."/>
            <person name="Sun H."/>
            <person name="Tunlid A."/>
            <person name="Henrissat B."/>
            <person name="Grigoriev I.V."/>
            <person name="Hibbett D.S."/>
            <person name="Martin F."/>
        </authorList>
    </citation>
    <scope>NUCLEOTIDE SEQUENCE [LARGE SCALE GENOMIC DNA]</scope>
    <source>
        <strain evidence="2">F 1598</strain>
    </source>
</reference>
<protein>
    <submittedName>
        <fullName evidence="1">Uncharacterized protein</fullName>
    </submittedName>
</protein>
<dbReference type="AlphaFoldDB" id="A0A0C3AI41"/>
<evidence type="ECO:0000313" key="1">
    <source>
        <dbReference type="EMBL" id="KIM73478.1"/>
    </source>
</evidence>